<dbReference type="Pfam" id="PF20441">
    <property type="entry name" value="TerL_nuclease"/>
    <property type="match status" value="1"/>
</dbReference>
<dbReference type="OrthoDB" id="3197057at2"/>
<gene>
    <name evidence="2" type="ORF">VV01_14600</name>
</gene>
<dbReference type="EMBL" id="LAIR01000002">
    <property type="protein sequence ID" value="KNX38092.1"/>
    <property type="molecule type" value="Genomic_DNA"/>
</dbReference>
<dbReference type="STRING" id="1631356.VV01_14600"/>
<feature type="domain" description="Terminase large subunit-like endonuclease" evidence="1">
    <location>
        <begin position="71"/>
        <end position="172"/>
    </location>
</feature>
<keyword evidence="3" id="KW-1185">Reference proteome</keyword>
<evidence type="ECO:0000313" key="3">
    <source>
        <dbReference type="Proteomes" id="UP000037397"/>
    </source>
</evidence>
<evidence type="ECO:0000313" key="2">
    <source>
        <dbReference type="EMBL" id="KNX38092.1"/>
    </source>
</evidence>
<sequence length="199" mass="22464">MTWLEPPPAGTPVCGGFDGSTVDDATVIKLETRGGHLFTPRYGPDRRPTIWLPAEWGGTVPRLEVHAAWDEIARTYQLRRVYCDPWQWQTEIERWDEQHGPDTFLVWDTKRARPMHEALDRMVTDLASGAVTHDGCPITTLHVNNARKLAKPNETYQLGKPAQHQKIDAAVTSTICHEAASDARAEGWDDTDTRVFCFT</sequence>
<proteinExistence type="predicted"/>
<name>A0A0L6CJY1_9MICO</name>
<dbReference type="InterPro" id="IPR046462">
    <property type="entry name" value="TerL_nuclease"/>
</dbReference>
<accession>A0A0L6CJY1</accession>
<comment type="caution">
    <text evidence="2">The sequence shown here is derived from an EMBL/GenBank/DDBJ whole genome shotgun (WGS) entry which is preliminary data.</text>
</comment>
<evidence type="ECO:0000259" key="1">
    <source>
        <dbReference type="Pfam" id="PF20441"/>
    </source>
</evidence>
<organism evidence="2 3">
    <name type="scientific">Luteipulveratus halotolerans</name>
    <dbReference type="NCBI Taxonomy" id="1631356"/>
    <lineage>
        <taxon>Bacteria</taxon>
        <taxon>Bacillati</taxon>
        <taxon>Actinomycetota</taxon>
        <taxon>Actinomycetes</taxon>
        <taxon>Micrococcales</taxon>
        <taxon>Dermacoccaceae</taxon>
        <taxon>Luteipulveratus</taxon>
    </lineage>
</organism>
<protein>
    <submittedName>
        <fullName evidence="2">Terminase</fullName>
    </submittedName>
</protein>
<dbReference type="Proteomes" id="UP000037397">
    <property type="component" value="Unassembled WGS sequence"/>
</dbReference>
<dbReference type="RefSeq" id="WP_050670508.1">
    <property type="nucleotide sequence ID" value="NZ_LAIR01000002.1"/>
</dbReference>
<dbReference type="GO" id="GO:0004519">
    <property type="term" value="F:endonuclease activity"/>
    <property type="evidence" value="ECO:0007669"/>
    <property type="project" value="InterPro"/>
</dbReference>
<reference evidence="3" key="1">
    <citation type="submission" date="2015-03" db="EMBL/GenBank/DDBJ databases">
        <title>Luteipulveratus halotolerans sp. nov., a novel actinobacterium (Dermacoccaceae) from Sarawak, Malaysia.</title>
        <authorList>
            <person name="Juboi H."/>
            <person name="Basik A."/>
            <person name="Shamsul S.S."/>
            <person name="Arnold P."/>
            <person name="Schmitt E.K."/>
            <person name="Sanglier J.-J."/>
            <person name="Yeo T."/>
        </authorList>
    </citation>
    <scope>NUCLEOTIDE SEQUENCE [LARGE SCALE GENOMIC DNA]</scope>
    <source>
        <strain evidence="3">C296001</strain>
    </source>
</reference>
<dbReference type="AlphaFoldDB" id="A0A0L6CJY1"/>